<evidence type="ECO:0000313" key="1">
    <source>
        <dbReference type="EMBL" id="OJT03152.1"/>
    </source>
</evidence>
<proteinExistence type="predicted"/>
<sequence>MQCIVVDSEGTKLSYIDSGVPQQATEGYTTIFAVHGTVFTSPIFEKVMALAQGSNIRFVAVNRRDYPGSTPLTPEDTDILASGSDEQKAAFLKARGVEIGTFIDLFVERNKVPPISADGHTGGFALLGWSLGNAIALSAVANVDSLPSAAQARWASGMRALILHEPPTVAIGSPLPPKVWSPQIDQSIPAELRDPFFTQWITSYFKHGDLSMRSLDVLSYVVPATSHAPSIFSMSEEQLARIVHMPPGSGSDMLFMVFSAAHISASYKRACFDTGVRARLPRMKICAFTGDATCVFTLPAYWAMQDDDKACGGGFIDFKMVEGANHFIHWDGPELALETYRTIITV</sequence>
<dbReference type="InterPro" id="IPR029058">
    <property type="entry name" value="AB_hydrolase_fold"/>
</dbReference>
<gene>
    <name evidence="1" type="ORF">TRAPUB_6259</name>
</gene>
<dbReference type="Gene3D" id="3.40.50.1820">
    <property type="entry name" value="alpha/beta hydrolase"/>
    <property type="match status" value="1"/>
</dbReference>
<dbReference type="Proteomes" id="UP000184267">
    <property type="component" value="Unassembled WGS sequence"/>
</dbReference>
<evidence type="ECO:0000313" key="2">
    <source>
        <dbReference type="Proteomes" id="UP000184267"/>
    </source>
</evidence>
<keyword evidence="2" id="KW-1185">Reference proteome</keyword>
<dbReference type="EMBL" id="MNAD01001628">
    <property type="protein sequence ID" value="OJT03152.1"/>
    <property type="molecule type" value="Genomic_DNA"/>
</dbReference>
<comment type="caution">
    <text evidence="1">The sequence shown here is derived from an EMBL/GenBank/DDBJ whole genome shotgun (WGS) entry which is preliminary data.</text>
</comment>
<organism evidence="1 2">
    <name type="scientific">Trametes pubescens</name>
    <name type="common">White-rot fungus</name>
    <dbReference type="NCBI Taxonomy" id="154538"/>
    <lineage>
        <taxon>Eukaryota</taxon>
        <taxon>Fungi</taxon>
        <taxon>Dikarya</taxon>
        <taxon>Basidiomycota</taxon>
        <taxon>Agaricomycotina</taxon>
        <taxon>Agaricomycetes</taxon>
        <taxon>Polyporales</taxon>
        <taxon>Polyporaceae</taxon>
        <taxon>Trametes</taxon>
    </lineage>
</organism>
<dbReference type="OrthoDB" id="3251587at2759"/>
<accession>A0A1M2V6E8</accession>
<dbReference type="OMA" id="PRMKICA"/>
<reference evidence="1 2" key="1">
    <citation type="submission" date="2016-10" db="EMBL/GenBank/DDBJ databases">
        <title>Genome sequence of the basidiomycete white-rot fungus Trametes pubescens.</title>
        <authorList>
            <person name="Makela M.R."/>
            <person name="Granchi Z."/>
            <person name="Peng M."/>
            <person name="De Vries R.P."/>
            <person name="Grigoriev I."/>
            <person name="Riley R."/>
            <person name="Hilden K."/>
        </authorList>
    </citation>
    <scope>NUCLEOTIDE SEQUENCE [LARGE SCALE GENOMIC DNA]</scope>
    <source>
        <strain evidence="1 2">FBCC735</strain>
    </source>
</reference>
<protein>
    <submittedName>
        <fullName evidence="1">Uncharacterized protein</fullName>
    </submittedName>
</protein>
<dbReference type="AlphaFoldDB" id="A0A1M2V6E8"/>
<name>A0A1M2V6E8_TRAPU</name>
<dbReference type="SUPFAM" id="SSF53474">
    <property type="entry name" value="alpha/beta-Hydrolases"/>
    <property type="match status" value="1"/>
</dbReference>